<dbReference type="Pfam" id="PF13439">
    <property type="entry name" value="Glyco_transf_4"/>
    <property type="match status" value="1"/>
</dbReference>
<dbReference type="OrthoDB" id="798298at2"/>
<evidence type="ECO:0000313" key="3">
    <source>
        <dbReference type="EMBL" id="TYB76865.1"/>
    </source>
</evidence>
<gene>
    <name evidence="3" type="ORF">ES674_09140</name>
</gene>
<reference evidence="3 4" key="1">
    <citation type="submission" date="2019-08" db="EMBL/GenBank/DDBJ databases">
        <title>Genomes of Antarctic Bizionia species.</title>
        <authorList>
            <person name="Bowman J.P."/>
        </authorList>
    </citation>
    <scope>NUCLEOTIDE SEQUENCE [LARGE SCALE GENOMIC DNA]</scope>
    <source>
        <strain evidence="3 4">ADA-4</strain>
    </source>
</reference>
<keyword evidence="4" id="KW-1185">Reference proteome</keyword>
<name>A0A5D0R7F3_9FLAO</name>
<dbReference type="Pfam" id="PF00534">
    <property type="entry name" value="Glycos_transf_1"/>
    <property type="match status" value="1"/>
</dbReference>
<dbReference type="GO" id="GO:0016757">
    <property type="term" value="F:glycosyltransferase activity"/>
    <property type="evidence" value="ECO:0007669"/>
    <property type="project" value="InterPro"/>
</dbReference>
<evidence type="ECO:0000259" key="1">
    <source>
        <dbReference type="Pfam" id="PF00534"/>
    </source>
</evidence>
<dbReference type="InterPro" id="IPR001296">
    <property type="entry name" value="Glyco_trans_1"/>
</dbReference>
<dbReference type="RefSeq" id="WP_148403702.1">
    <property type="nucleotide sequence ID" value="NZ_VSKK01000002.1"/>
</dbReference>
<feature type="domain" description="Glycosyltransferase subfamily 4-like N-terminal" evidence="2">
    <location>
        <begin position="9"/>
        <end position="162"/>
    </location>
</feature>
<evidence type="ECO:0000259" key="2">
    <source>
        <dbReference type="Pfam" id="PF13439"/>
    </source>
</evidence>
<dbReference type="AlphaFoldDB" id="A0A5D0R7F3"/>
<keyword evidence="3" id="KW-0808">Transferase</keyword>
<dbReference type="Proteomes" id="UP000323720">
    <property type="component" value="Unassembled WGS sequence"/>
</dbReference>
<dbReference type="CDD" id="cd03811">
    <property type="entry name" value="GT4_GT28_WabH-like"/>
    <property type="match status" value="1"/>
</dbReference>
<sequence length="358" mass="40997">MVVSSLGKGGAQHAAALQSMLLSNLGYDVHIVTIFPEVYYRYSGTLFNLGLYKSKKDSVSNRISRLFKFRSYLKSQNFDVIIDHRSRVQGYREFFISKFIYKGPTIYVIHSFEKTIMFPKQDWLSRFLYKKEQLVGVSKAITTHFKAKFSLKHISTIHNAFDFKDIQKRAIETVSDSFLESNYILFYGRLDDQSKNLKLLVEAYSISKLVENNIMLLILGSGSDQGILQDYVKLLKLEPNVVFKPRTDNPYPYVKHAKFTVLSSRYEGFPMVLPESLSLGTPVISVDCQSGPNEIIQHKHNGLLVPNYNANALADAMNSLIFDETLYNFCKKNASESVQPFAMERIAKQWQDLLNTMP</sequence>
<dbReference type="EMBL" id="VSKK01000002">
    <property type="protein sequence ID" value="TYB76865.1"/>
    <property type="molecule type" value="Genomic_DNA"/>
</dbReference>
<proteinExistence type="predicted"/>
<dbReference type="InterPro" id="IPR028098">
    <property type="entry name" value="Glyco_trans_4-like_N"/>
</dbReference>
<feature type="domain" description="Glycosyl transferase family 1" evidence="1">
    <location>
        <begin position="174"/>
        <end position="335"/>
    </location>
</feature>
<protein>
    <submittedName>
        <fullName evidence="3">Glycosyltransferase</fullName>
    </submittedName>
</protein>
<dbReference type="PANTHER" id="PTHR12526">
    <property type="entry name" value="GLYCOSYLTRANSFERASE"/>
    <property type="match status" value="1"/>
</dbReference>
<comment type="caution">
    <text evidence="3">The sequence shown here is derived from an EMBL/GenBank/DDBJ whole genome shotgun (WGS) entry which is preliminary data.</text>
</comment>
<accession>A0A5D0R7F3</accession>
<dbReference type="SUPFAM" id="SSF53756">
    <property type="entry name" value="UDP-Glycosyltransferase/glycogen phosphorylase"/>
    <property type="match status" value="1"/>
</dbReference>
<dbReference type="Gene3D" id="3.40.50.2000">
    <property type="entry name" value="Glycogen Phosphorylase B"/>
    <property type="match status" value="2"/>
</dbReference>
<evidence type="ECO:0000313" key="4">
    <source>
        <dbReference type="Proteomes" id="UP000323720"/>
    </source>
</evidence>
<organism evidence="3 4">
    <name type="scientific">Bizionia myxarmorum</name>
    <dbReference type="NCBI Taxonomy" id="291186"/>
    <lineage>
        <taxon>Bacteria</taxon>
        <taxon>Pseudomonadati</taxon>
        <taxon>Bacteroidota</taxon>
        <taxon>Flavobacteriia</taxon>
        <taxon>Flavobacteriales</taxon>
        <taxon>Flavobacteriaceae</taxon>
        <taxon>Bizionia</taxon>
    </lineage>
</organism>